<feature type="transmembrane region" description="Helical" evidence="1">
    <location>
        <begin position="111"/>
        <end position="132"/>
    </location>
</feature>
<evidence type="ECO:0000259" key="2">
    <source>
        <dbReference type="Pfam" id="PF13456"/>
    </source>
</evidence>
<dbReference type="InterPro" id="IPR002156">
    <property type="entry name" value="RNaseH_domain"/>
</dbReference>
<dbReference type="Proteomes" id="UP000593578">
    <property type="component" value="Unassembled WGS sequence"/>
</dbReference>
<dbReference type="InterPro" id="IPR052929">
    <property type="entry name" value="RNase_H-like_EbsB-rel"/>
</dbReference>
<reference evidence="3 4" key="1">
    <citation type="journal article" date="2019" name="Genome Biol. Evol.">
        <title>Insights into the evolution of the New World diploid cottons (Gossypium, subgenus Houzingenia) based on genome sequencing.</title>
        <authorList>
            <person name="Grover C.E."/>
            <person name="Arick M.A. 2nd"/>
            <person name="Thrash A."/>
            <person name="Conover J.L."/>
            <person name="Sanders W.S."/>
            <person name="Peterson D.G."/>
            <person name="Frelichowski J.E."/>
            <person name="Scheffler J.A."/>
            <person name="Scheffler B.E."/>
            <person name="Wendel J.F."/>
        </authorList>
    </citation>
    <scope>NUCLEOTIDE SEQUENCE [LARGE SCALE GENOMIC DNA]</scope>
    <source>
        <strain evidence="3">8</strain>
        <tissue evidence="3">Leaf</tissue>
    </source>
</reference>
<dbReference type="GO" id="GO:0004523">
    <property type="term" value="F:RNA-DNA hybrid ribonuclease activity"/>
    <property type="evidence" value="ECO:0007669"/>
    <property type="project" value="InterPro"/>
</dbReference>
<name>A0A7J8QHT5_GOSRA</name>
<feature type="transmembrane region" description="Helical" evidence="1">
    <location>
        <begin position="23"/>
        <end position="50"/>
    </location>
</feature>
<dbReference type="AlphaFoldDB" id="A0A7J8QHT5"/>
<keyword evidence="1" id="KW-0472">Membrane</keyword>
<dbReference type="GO" id="GO:0003676">
    <property type="term" value="F:nucleic acid binding"/>
    <property type="evidence" value="ECO:0007669"/>
    <property type="project" value="InterPro"/>
</dbReference>
<gene>
    <name evidence="3" type="ORF">Gorai_004301</name>
</gene>
<sequence length="339" mass="39050">MMAWDSLCTSKGMGGFDFKDLRLFNIAFLGRQCGGLSTIRILYIIVFYALIKALQTEFGWQISNGMTARFFKALIGLATGAGLGMKLLSMLLEIVLRPVRFFLLEGLTDVYLILLIRVVLIGSRTLLTYWILRRLRISSQFYGMYEMVTTMHCFRVKRMILDWFGSGPEPWGDDFRIFNLLHAPMNPSSPRSHRWIRPSNDAIKVNVDVAILDLVVGIGIIARDHDGFVLCGRVIILDYRMDVEWAEAEAMREGIILAHNNNITRSFFKTDCASLVNRFKFHREAISIFDFHLKEIFDLLDAFIDFKIEWVDRSSNRVADCLCKLNVNKHCTFPFNMDI</sequence>
<comment type="caution">
    <text evidence="3">The sequence shown here is derived from an EMBL/GenBank/DDBJ whole genome shotgun (WGS) entry which is preliminary data.</text>
</comment>
<dbReference type="EMBL" id="JABEZZ010000012">
    <property type="protein sequence ID" value="MBA0601114.1"/>
    <property type="molecule type" value="Genomic_DNA"/>
</dbReference>
<keyword evidence="1" id="KW-0812">Transmembrane</keyword>
<protein>
    <recommendedName>
        <fullName evidence="2">RNase H type-1 domain-containing protein</fullName>
    </recommendedName>
</protein>
<proteinExistence type="predicted"/>
<dbReference type="InterPro" id="IPR036397">
    <property type="entry name" value="RNaseH_sf"/>
</dbReference>
<feature type="transmembrane region" description="Helical" evidence="1">
    <location>
        <begin position="70"/>
        <end position="91"/>
    </location>
</feature>
<feature type="domain" description="RNase H type-1" evidence="2">
    <location>
        <begin position="217"/>
        <end position="324"/>
    </location>
</feature>
<evidence type="ECO:0000313" key="3">
    <source>
        <dbReference type="EMBL" id="MBA0601114.1"/>
    </source>
</evidence>
<dbReference type="PANTHER" id="PTHR47074">
    <property type="entry name" value="BNAC02G40300D PROTEIN"/>
    <property type="match status" value="1"/>
</dbReference>
<evidence type="ECO:0000256" key="1">
    <source>
        <dbReference type="SAM" id="Phobius"/>
    </source>
</evidence>
<organism evidence="3 4">
    <name type="scientific">Gossypium raimondii</name>
    <name type="common">Peruvian cotton</name>
    <name type="synonym">Gossypium klotzschianum subsp. raimondii</name>
    <dbReference type="NCBI Taxonomy" id="29730"/>
    <lineage>
        <taxon>Eukaryota</taxon>
        <taxon>Viridiplantae</taxon>
        <taxon>Streptophyta</taxon>
        <taxon>Embryophyta</taxon>
        <taxon>Tracheophyta</taxon>
        <taxon>Spermatophyta</taxon>
        <taxon>Magnoliopsida</taxon>
        <taxon>eudicotyledons</taxon>
        <taxon>Gunneridae</taxon>
        <taxon>Pentapetalae</taxon>
        <taxon>rosids</taxon>
        <taxon>malvids</taxon>
        <taxon>Malvales</taxon>
        <taxon>Malvaceae</taxon>
        <taxon>Malvoideae</taxon>
        <taxon>Gossypium</taxon>
    </lineage>
</organism>
<dbReference type="InterPro" id="IPR012337">
    <property type="entry name" value="RNaseH-like_sf"/>
</dbReference>
<dbReference type="Gene3D" id="3.30.420.10">
    <property type="entry name" value="Ribonuclease H-like superfamily/Ribonuclease H"/>
    <property type="match status" value="1"/>
</dbReference>
<dbReference type="Pfam" id="PF13456">
    <property type="entry name" value="RVT_3"/>
    <property type="match status" value="1"/>
</dbReference>
<dbReference type="SUPFAM" id="SSF53098">
    <property type="entry name" value="Ribonuclease H-like"/>
    <property type="match status" value="1"/>
</dbReference>
<dbReference type="CDD" id="cd06222">
    <property type="entry name" value="RNase_H_like"/>
    <property type="match status" value="1"/>
</dbReference>
<accession>A0A7J8QHT5</accession>
<evidence type="ECO:0000313" key="4">
    <source>
        <dbReference type="Proteomes" id="UP000593578"/>
    </source>
</evidence>
<keyword evidence="1" id="KW-1133">Transmembrane helix</keyword>
<dbReference type="InterPro" id="IPR044730">
    <property type="entry name" value="RNase_H-like_dom_plant"/>
</dbReference>
<dbReference type="PANTHER" id="PTHR47074:SF48">
    <property type="entry name" value="POLYNUCLEOTIDYL TRANSFERASE, RIBONUCLEASE H-LIKE SUPERFAMILY PROTEIN"/>
    <property type="match status" value="1"/>
</dbReference>